<dbReference type="RefSeq" id="WP_264136918.1">
    <property type="nucleotide sequence ID" value="NZ_JAOYOD010000001.1"/>
</dbReference>
<dbReference type="NCBIfam" id="TIGR02474">
    <property type="entry name" value="pec_lyase"/>
    <property type="match status" value="1"/>
</dbReference>
<proteinExistence type="predicted"/>
<keyword evidence="2" id="KW-1185">Reference proteome</keyword>
<dbReference type="SUPFAM" id="SSF81853">
    <property type="entry name" value="Family 10 polysaccharide lyase"/>
    <property type="match status" value="1"/>
</dbReference>
<dbReference type="EMBL" id="JAOYOD010000001">
    <property type="protein sequence ID" value="MCV9386133.1"/>
    <property type="molecule type" value="Genomic_DNA"/>
</dbReference>
<accession>A0ABT3CR01</accession>
<gene>
    <name evidence="1" type="primary">pelA</name>
    <name evidence="1" type="ORF">N7U62_05630</name>
</gene>
<dbReference type="InterPro" id="IPR012669">
    <property type="entry name" value="Pectate_lyase"/>
</dbReference>
<dbReference type="EC" id="4.2.2.2" evidence="1"/>
<keyword evidence="1" id="KW-0456">Lyase</keyword>
<evidence type="ECO:0000313" key="2">
    <source>
        <dbReference type="Proteomes" id="UP001300692"/>
    </source>
</evidence>
<comment type="caution">
    <text evidence="1">The sequence shown here is derived from an EMBL/GenBank/DDBJ whole genome shotgun (WGS) entry which is preliminary data.</text>
</comment>
<name>A0ABT3CR01_9BACT</name>
<dbReference type="Proteomes" id="UP001300692">
    <property type="component" value="Unassembled WGS sequence"/>
</dbReference>
<protein>
    <submittedName>
        <fullName evidence="1">Pectate lyase</fullName>
        <ecNumber evidence="1">4.2.2.2</ecNumber>
    </submittedName>
</protein>
<organism evidence="1 2">
    <name type="scientific">Reichenbachiella ulvae</name>
    <dbReference type="NCBI Taxonomy" id="2980104"/>
    <lineage>
        <taxon>Bacteria</taxon>
        <taxon>Pseudomonadati</taxon>
        <taxon>Bacteroidota</taxon>
        <taxon>Cytophagia</taxon>
        <taxon>Cytophagales</taxon>
        <taxon>Reichenbachiellaceae</taxon>
        <taxon>Reichenbachiella</taxon>
    </lineage>
</organism>
<reference evidence="1 2" key="1">
    <citation type="submission" date="2022-10" db="EMBL/GenBank/DDBJ databases">
        <title>Comparative genomics and taxonomic characterization of three novel marine species of genus Reichenbachiella exhibiting antioxidant and polysaccharide degradation activities.</title>
        <authorList>
            <person name="Muhammad N."/>
            <person name="Lee Y.-J."/>
            <person name="Ko J."/>
            <person name="Kim S.-G."/>
        </authorList>
    </citation>
    <scope>NUCLEOTIDE SEQUENCE [LARGE SCALE GENOMIC DNA]</scope>
    <source>
        <strain evidence="1 2">ABR2-5</strain>
    </source>
</reference>
<dbReference type="GO" id="GO:0030570">
    <property type="term" value="F:pectate lyase activity"/>
    <property type="evidence" value="ECO:0007669"/>
    <property type="project" value="UniProtKB-EC"/>
</dbReference>
<dbReference type="Pfam" id="PF09492">
    <property type="entry name" value="Pec_lyase"/>
    <property type="match status" value="1"/>
</dbReference>
<dbReference type="Gene3D" id="1.50.10.20">
    <property type="match status" value="1"/>
</dbReference>
<sequence>MNYTYSSIVKLMVLWLVIIACESKKDKTESKSIHSDQTIKVDLSAFADGIHHWELFATNFAYERLAEDDFESIADNFVKYQNSDGGWPKNMDWLAIIDVDSLKATLKERQNQSTFDNDNTHSQIDFLARMYANTEKESYKESVVKGLNYILETQNASGGWRGWDVDAITYNDNVTNGIMDLLLDIRLREPYYDWLDAALRQQLDSALDRAIETTLNCQIVVDGVRKGWCQQHSHEDFKPVKGRSFELPSVVSRESVEILRFLMRIPNPNEEVIISIESGVQWLEASALYNIRVEDIPIPADTYPGQNLDVDRKVVVDSTAARIWSRFYQIEDNVPFMCRRDSTKVYSLAEVNPERRGGYAWYGYWPEKLLSKDYPKWKERNGL</sequence>
<evidence type="ECO:0000313" key="1">
    <source>
        <dbReference type="EMBL" id="MCV9386133.1"/>
    </source>
</evidence>